<organism evidence="1 2">
    <name type="scientific">Bartonella doshiae</name>
    <dbReference type="NCBI Taxonomy" id="33044"/>
    <lineage>
        <taxon>Bacteria</taxon>
        <taxon>Pseudomonadati</taxon>
        <taxon>Pseudomonadota</taxon>
        <taxon>Alphaproteobacteria</taxon>
        <taxon>Hyphomicrobiales</taxon>
        <taxon>Bartonellaceae</taxon>
        <taxon>Bartonella</taxon>
    </lineage>
</organism>
<dbReference type="Proteomes" id="UP000254950">
    <property type="component" value="Unassembled WGS sequence"/>
</dbReference>
<evidence type="ECO:0000313" key="2">
    <source>
        <dbReference type="Proteomes" id="UP000254950"/>
    </source>
</evidence>
<evidence type="ECO:0000313" key="1">
    <source>
        <dbReference type="EMBL" id="SUV45637.1"/>
    </source>
</evidence>
<reference evidence="1 2" key="1">
    <citation type="submission" date="2018-06" db="EMBL/GenBank/DDBJ databases">
        <authorList>
            <consortium name="Pathogen Informatics"/>
            <person name="Doyle S."/>
        </authorList>
    </citation>
    <scope>NUCLEOTIDE SEQUENCE [LARGE SCALE GENOMIC DNA]</scope>
    <source>
        <strain evidence="1 2">NCTC12862</strain>
    </source>
</reference>
<proteinExistence type="predicted"/>
<accession>A0A380ZFB0</accession>
<dbReference type="AlphaFoldDB" id="A0A380ZFB0"/>
<gene>
    <name evidence="1" type="ORF">NCTC12862_01323</name>
</gene>
<dbReference type="RefSeq" id="WP_004856480.1">
    <property type="nucleotide sequence ID" value="NZ_CACVBH010000001.1"/>
</dbReference>
<dbReference type="EMBL" id="UFTF01000001">
    <property type="protein sequence ID" value="SUV45637.1"/>
    <property type="molecule type" value="Genomic_DNA"/>
</dbReference>
<sequence length="48" mass="5673">MAMAFVLRDFFRILEKLEKNPRVFIFEVLVKNMEKYEGETPQGGVFTC</sequence>
<protein>
    <submittedName>
        <fullName evidence="1">Uncharacterized protein</fullName>
    </submittedName>
</protein>
<name>A0A380ZFB0_BARDO</name>